<dbReference type="InterPro" id="IPR024566">
    <property type="entry name" value="Colicin_R_dom"/>
</dbReference>
<feature type="region of interest" description="Disordered" evidence="8">
    <location>
        <begin position="526"/>
        <end position="547"/>
    </location>
</feature>
<evidence type="ECO:0000259" key="9">
    <source>
        <dbReference type="SMART" id="SM00507"/>
    </source>
</evidence>
<dbReference type="SUPFAM" id="SSF54060">
    <property type="entry name" value="His-Me finger endonucleases"/>
    <property type="match status" value="1"/>
</dbReference>
<dbReference type="InterPro" id="IPR016128">
    <property type="entry name" value="Pyosin/cloacin_T_dom"/>
</dbReference>
<protein>
    <submittedName>
        <fullName evidence="10">VgrG protein</fullName>
        <ecNumber evidence="10">3.1.-.-</ecNumber>
    </submittedName>
</protein>
<organism evidence="10 11">
    <name type="scientific">Salmonella enterica</name>
    <name type="common">Salmonella choleraesuis</name>
    <dbReference type="NCBI Taxonomy" id="28901"/>
    <lineage>
        <taxon>Bacteria</taxon>
        <taxon>Pseudomonadati</taxon>
        <taxon>Pseudomonadota</taxon>
        <taxon>Gammaproteobacteria</taxon>
        <taxon>Enterobacterales</taxon>
        <taxon>Enterobacteriaceae</taxon>
        <taxon>Salmonella</taxon>
    </lineage>
</organism>
<dbReference type="SMART" id="SM00507">
    <property type="entry name" value="HNHc"/>
    <property type="match status" value="1"/>
</dbReference>
<gene>
    <name evidence="10" type="primary">colE7</name>
    <name evidence="10" type="ORF">NCTC10252_00235</name>
</gene>
<feature type="compositionally biased region" description="Gly residues" evidence="8">
    <location>
        <begin position="18"/>
        <end position="35"/>
    </location>
</feature>
<reference evidence="10 11" key="1">
    <citation type="submission" date="2018-06" db="EMBL/GenBank/DDBJ databases">
        <authorList>
            <consortium name="Pathogen Informatics"/>
            <person name="Doyle S."/>
        </authorList>
    </citation>
    <scope>NUCLEOTIDE SEQUENCE [LARGE SCALE GENOMIC DNA]</scope>
    <source>
        <strain evidence="10 11">NCTC10252</strain>
    </source>
</reference>
<feature type="compositionally biased region" description="Polar residues" evidence="8">
    <location>
        <begin position="454"/>
        <end position="463"/>
    </location>
</feature>
<dbReference type="PRINTS" id="PR01295">
    <property type="entry name" value="CLOACIN"/>
</dbReference>
<feature type="compositionally biased region" description="Gly residues" evidence="8">
    <location>
        <begin position="60"/>
        <end position="72"/>
    </location>
</feature>
<dbReference type="GO" id="GO:0042742">
    <property type="term" value="P:defense response to bacterium"/>
    <property type="evidence" value="ECO:0007669"/>
    <property type="project" value="UniProtKB-KW"/>
</dbReference>
<evidence type="ECO:0000256" key="1">
    <source>
        <dbReference type="ARBA" id="ARBA00006811"/>
    </source>
</evidence>
<dbReference type="SUPFAM" id="SSF69985">
    <property type="entry name" value="Colicin E3 receptor domain"/>
    <property type="match status" value="1"/>
</dbReference>
<dbReference type="InterPro" id="IPR037146">
    <property type="entry name" value="Colicin/pyocin_DNase_dom_sf"/>
</dbReference>
<evidence type="ECO:0000256" key="5">
    <source>
        <dbReference type="ARBA" id="ARBA00022801"/>
    </source>
</evidence>
<dbReference type="InterPro" id="IPR036302">
    <property type="entry name" value="Pyosin/cloacin_T_dom_sf"/>
</dbReference>
<feature type="domain" description="HNH nuclease" evidence="9">
    <location>
        <begin position="521"/>
        <end position="576"/>
    </location>
</feature>
<evidence type="ECO:0000256" key="3">
    <source>
        <dbReference type="ARBA" id="ARBA00022722"/>
    </source>
</evidence>
<dbReference type="Pfam" id="PF21431">
    <property type="entry name" value="Col-Pyo_DNase"/>
    <property type="match status" value="1"/>
</dbReference>
<proteinExistence type="inferred from homology"/>
<dbReference type="Gene3D" id="1.10.287.620">
    <property type="entry name" value="Helix Hairpins"/>
    <property type="match status" value="1"/>
</dbReference>
<keyword evidence="4" id="KW-0255">Endonuclease</keyword>
<dbReference type="AlphaFoldDB" id="A0A379QCU8"/>
<dbReference type="InterPro" id="IPR024575">
    <property type="entry name" value="Cloacin_colicin"/>
</dbReference>
<evidence type="ECO:0000256" key="7">
    <source>
        <dbReference type="ARBA" id="ARBA00023048"/>
    </source>
</evidence>
<comment type="similarity">
    <text evidence="1">Belongs to the colicin/pyosin nuclease family.</text>
</comment>
<accession>A0A379QCU8</accession>
<dbReference type="Pfam" id="PF11570">
    <property type="entry name" value="E2R135"/>
    <property type="match status" value="1"/>
</dbReference>
<feature type="compositionally biased region" description="Basic and acidic residues" evidence="8">
    <location>
        <begin position="430"/>
        <end position="453"/>
    </location>
</feature>
<evidence type="ECO:0000256" key="6">
    <source>
        <dbReference type="ARBA" id="ARBA00023022"/>
    </source>
</evidence>
<dbReference type="Gene3D" id="3.90.540.10">
    <property type="entry name" value="Colicin/pyocin, DNase domain"/>
    <property type="match status" value="1"/>
</dbReference>
<dbReference type="CDD" id="cd00085">
    <property type="entry name" value="HNHc"/>
    <property type="match status" value="1"/>
</dbReference>
<dbReference type="EMBL" id="UGWP01000003">
    <property type="protein sequence ID" value="SUF55066.1"/>
    <property type="molecule type" value="Genomic_DNA"/>
</dbReference>
<feature type="region of interest" description="Disordered" evidence="8">
    <location>
        <begin position="416"/>
        <end position="487"/>
    </location>
</feature>
<dbReference type="EC" id="3.1.-.-" evidence="10"/>
<feature type="region of interest" description="Disordered" evidence="8">
    <location>
        <begin position="1"/>
        <end position="86"/>
    </location>
</feature>
<evidence type="ECO:0000256" key="8">
    <source>
        <dbReference type="SAM" id="MobiDB-lite"/>
    </source>
</evidence>
<dbReference type="SUPFAM" id="SSF69369">
    <property type="entry name" value="Cloacin translocation domain"/>
    <property type="match status" value="1"/>
</dbReference>
<dbReference type="InterPro" id="IPR003615">
    <property type="entry name" value="HNH_nuc"/>
</dbReference>
<keyword evidence="7" id="KW-0078">Bacteriocin</keyword>
<name>A0A379QCU8_SALER</name>
<keyword evidence="5 10" id="KW-0378">Hydrolase</keyword>
<dbReference type="GO" id="GO:0004519">
    <property type="term" value="F:endonuclease activity"/>
    <property type="evidence" value="ECO:0007669"/>
    <property type="project" value="UniProtKB-KW"/>
</dbReference>
<sequence length="582" mass="62080">MSGGDGIGHSSGAHATGGVNGSSSGSGGSSSGGGNNPNSGPGWGTTHTPNGDIHNYNPGEFGGGGHKPGGNSGNHDSGSGNGQPSGTVMAFGFPALAPAGAGGLAVTVSGDALAAAIADVLAALKGPFKFGTWGIALYGIMPTEIAKDDPSMMSKIVTSLPVDTVTESPVSSLPLDQATVSVTKRVTDVVKDERQHIAVVAGVPMSVPVVDAKPTNTPGVFSATVPGLPALEVSTGKDIPASTALPRGITEDKDRTERPAGFTFGGSSHEAVIRFPKESGQAPVYVSVTDVLTPEQVKQRQEEENRRQQEWDATHPVEVAERNYRLASDELNRANADVTGKQERQAQAGQAVAARKGELDAANKTFAEAKEEIKKFERFAHDPMAGGHRMWQMAGLKAQRAQNEVNQKQVEFNAAEKEKADADAALNEALENRKQKEQKAKDTKDKLDKENKRNQSGTATGQGQPVGDKWLEDASKEAGAPVPDRIADKLRGKEFRDFDDFRKKFWEEVSKDPELRKQFRKNNQKLIEKGNAPYPVPEEQVGGRETFELHHVKPISQDGGVYDMDNLRVTTPKRHIDIHRGK</sequence>
<dbReference type="Proteomes" id="UP000254597">
    <property type="component" value="Unassembled WGS sequence"/>
</dbReference>
<dbReference type="InterPro" id="IPR044925">
    <property type="entry name" value="His-Me_finger_sf"/>
</dbReference>
<evidence type="ECO:0000313" key="10">
    <source>
        <dbReference type="EMBL" id="SUF55066.1"/>
    </source>
</evidence>
<dbReference type="Gene3D" id="1.20.5.740">
    <property type="entry name" value="Single helix bin"/>
    <property type="match status" value="1"/>
</dbReference>
<dbReference type="Pfam" id="PF03515">
    <property type="entry name" value="Cloacin"/>
    <property type="match status" value="1"/>
</dbReference>
<dbReference type="GO" id="GO:0016787">
    <property type="term" value="F:hydrolase activity"/>
    <property type="evidence" value="ECO:0007669"/>
    <property type="project" value="UniProtKB-KW"/>
</dbReference>
<keyword evidence="2" id="KW-0929">Antimicrobial</keyword>
<evidence type="ECO:0000256" key="4">
    <source>
        <dbReference type="ARBA" id="ARBA00022759"/>
    </source>
</evidence>
<dbReference type="GO" id="GO:0005727">
    <property type="term" value="C:extrachromosomal circular DNA"/>
    <property type="evidence" value="ECO:0007669"/>
    <property type="project" value="InterPro"/>
</dbReference>
<evidence type="ECO:0000313" key="11">
    <source>
        <dbReference type="Proteomes" id="UP000254597"/>
    </source>
</evidence>
<keyword evidence="6" id="KW-0044">Antibiotic</keyword>
<dbReference type="GO" id="GO:0031640">
    <property type="term" value="P:killing of cells of another organism"/>
    <property type="evidence" value="ECO:0007669"/>
    <property type="project" value="UniProtKB-KW"/>
</dbReference>
<keyword evidence="3" id="KW-0540">Nuclease</keyword>
<evidence type="ECO:0000256" key="2">
    <source>
        <dbReference type="ARBA" id="ARBA00022529"/>
    </source>
</evidence>